<evidence type="ECO:0000256" key="3">
    <source>
        <dbReference type="ARBA" id="ARBA00023125"/>
    </source>
</evidence>
<keyword evidence="2" id="KW-0805">Transcription regulation</keyword>
<dbReference type="SUPFAM" id="SSF46785">
    <property type="entry name" value="Winged helix' DNA-binding domain"/>
    <property type="match status" value="1"/>
</dbReference>
<dbReference type="PROSITE" id="PS50931">
    <property type="entry name" value="HTH_LYSR"/>
    <property type="match status" value="1"/>
</dbReference>
<accession>A0A964DZB6</accession>
<dbReference type="InterPro" id="IPR005119">
    <property type="entry name" value="LysR_subst-bd"/>
</dbReference>
<organism evidence="6 7">
    <name type="scientific">Acidisoma silvae</name>
    <dbReference type="NCBI Taxonomy" id="2802396"/>
    <lineage>
        <taxon>Bacteria</taxon>
        <taxon>Pseudomonadati</taxon>
        <taxon>Pseudomonadota</taxon>
        <taxon>Alphaproteobacteria</taxon>
        <taxon>Acetobacterales</taxon>
        <taxon>Acidocellaceae</taxon>
        <taxon>Acidisoma</taxon>
    </lineage>
</organism>
<dbReference type="SUPFAM" id="SSF53850">
    <property type="entry name" value="Periplasmic binding protein-like II"/>
    <property type="match status" value="1"/>
</dbReference>
<evidence type="ECO:0000259" key="5">
    <source>
        <dbReference type="PROSITE" id="PS50931"/>
    </source>
</evidence>
<feature type="domain" description="HTH lysR-type" evidence="5">
    <location>
        <begin position="1"/>
        <end position="59"/>
    </location>
</feature>
<gene>
    <name evidence="6" type="ORF">ASILVAE211_14070</name>
</gene>
<evidence type="ECO:0000313" key="6">
    <source>
        <dbReference type="EMBL" id="MCB8876315.1"/>
    </source>
</evidence>
<evidence type="ECO:0000313" key="7">
    <source>
        <dbReference type="Proteomes" id="UP000708298"/>
    </source>
</evidence>
<dbReference type="PANTHER" id="PTHR30419">
    <property type="entry name" value="HTH-TYPE TRANSCRIPTIONAL REGULATOR YBHD"/>
    <property type="match status" value="1"/>
</dbReference>
<dbReference type="InterPro" id="IPR000847">
    <property type="entry name" value="LysR_HTH_N"/>
</dbReference>
<dbReference type="EMBL" id="JAESVB010000005">
    <property type="protein sequence ID" value="MCB8876315.1"/>
    <property type="molecule type" value="Genomic_DNA"/>
</dbReference>
<comment type="similarity">
    <text evidence="1">Belongs to the LysR transcriptional regulatory family.</text>
</comment>
<evidence type="ECO:0000256" key="1">
    <source>
        <dbReference type="ARBA" id="ARBA00009437"/>
    </source>
</evidence>
<name>A0A964DZB6_9PROT</name>
<dbReference type="InterPro" id="IPR036390">
    <property type="entry name" value="WH_DNA-bd_sf"/>
</dbReference>
<dbReference type="RefSeq" id="WP_227321965.1">
    <property type="nucleotide sequence ID" value="NZ_JAESVB010000005.1"/>
</dbReference>
<dbReference type="Gene3D" id="3.40.190.290">
    <property type="match status" value="1"/>
</dbReference>
<evidence type="ECO:0000256" key="2">
    <source>
        <dbReference type="ARBA" id="ARBA00023015"/>
    </source>
</evidence>
<dbReference type="Gene3D" id="1.10.10.10">
    <property type="entry name" value="Winged helix-like DNA-binding domain superfamily/Winged helix DNA-binding domain"/>
    <property type="match status" value="1"/>
</dbReference>
<keyword evidence="4" id="KW-0804">Transcription</keyword>
<dbReference type="GO" id="GO:0005829">
    <property type="term" value="C:cytosol"/>
    <property type="evidence" value="ECO:0007669"/>
    <property type="project" value="TreeGrafter"/>
</dbReference>
<dbReference type="GO" id="GO:0003677">
    <property type="term" value="F:DNA binding"/>
    <property type="evidence" value="ECO:0007669"/>
    <property type="project" value="UniProtKB-KW"/>
</dbReference>
<evidence type="ECO:0000256" key="4">
    <source>
        <dbReference type="ARBA" id="ARBA00023163"/>
    </source>
</evidence>
<sequence>MLHNRLLHYLDEVARTGSMRKASARLNVASSAINRQILALEAELGTPLFLRLPRKLMPTTAGEIVIRHVRQVLKDMERVQSRIEELKGLRRGEITLAIMSGLAANMVPRIAVDFRRNSPRVKLTMRLLPSGQDIMAAVSAGEADLGLGFDFPRDPSLRVLASGVGRLGAVMAPDHPLASHNQLRLSDCADYPLIIAEEGMAIRPYLNEAFAATQLQVEPALETNSIEVMRHAAMLDQAITFLTPFDMEWEKRAGRLAYVPVHELRGRVQTLMLIGRDRGVDALTSLMAEQIKAAITTTAGG</sequence>
<dbReference type="Proteomes" id="UP000708298">
    <property type="component" value="Unassembled WGS sequence"/>
</dbReference>
<keyword evidence="3" id="KW-0238">DNA-binding</keyword>
<dbReference type="GO" id="GO:0003700">
    <property type="term" value="F:DNA-binding transcription factor activity"/>
    <property type="evidence" value="ECO:0007669"/>
    <property type="project" value="InterPro"/>
</dbReference>
<comment type="caution">
    <text evidence="6">The sequence shown here is derived from an EMBL/GenBank/DDBJ whole genome shotgun (WGS) entry which is preliminary data.</text>
</comment>
<dbReference type="PANTHER" id="PTHR30419:SF2">
    <property type="entry name" value="LYSR FAMILY TRANSCRIPTIONAL REGULATOR"/>
    <property type="match status" value="1"/>
</dbReference>
<dbReference type="AlphaFoldDB" id="A0A964DZB6"/>
<reference evidence="6" key="1">
    <citation type="journal article" date="2021" name="Microorganisms">
        <title>Acidisoma silvae sp. nov. and Acidisomacellulosilytica sp. nov., Two Acidophilic Bacteria Isolated from Decaying Wood, Hydrolyzing Cellulose and Producing Poly-3-hydroxybutyrate.</title>
        <authorList>
            <person name="Mieszkin S."/>
            <person name="Pouder E."/>
            <person name="Uroz S."/>
            <person name="Simon-Colin C."/>
            <person name="Alain K."/>
        </authorList>
    </citation>
    <scope>NUCLEOTIDE SEQUENCE</scope>
    <source>
        <strain evidence="6">HW T2.11</strain>
    </source>
</reference>
<dbReference type="Pfam" id="PF03466">
    <property type="entry name" value="LysR_substrate"/>
    <property type="match status" value="1"/>
</dbReference>
<proteinExistence type="inferred from homology"/>
<dbReference type="Pfam" id="PF00126">
    <property type="entry name" value="HTH_1"/>
    <property type="match status" value="1"/>
</dbReference>
<protein>
    <submittedName>
        <fullName evidence="6">LysR family transcriptional regulator</fullName>
    </submittedName>
</protein>
<dbReference type="InterPro" id="IPR050950">
    <property type="entry name" value="HTH-type_LysR_regulators"/>
</dbReference>
<dbReference type="InterPro" id="IPR036388">
    <property type="entry name" value="WH-like_DNA-bd_sf"/>
</dbReference>
<reference evidence="6" key="2">
    <citation type="submission" date="2021-01" db="EMBL/GenBank/DDBJ databases">
        <authorList>
            <person name="Mieszkin S."/>
            <person name="Pouder E."/>
            <person name="Alain K."/>
        </authorList>
    </citation>
    <scope>NUCLEOTIDE SEQUENCE</scope>
    <source>
        <strain evidence="6">HW T2.11</strain>
    </source>
</reference>
<keyword evidence="7" id="KW-1185">Reference proteome</keyword>